<accession>A0A3D8IMW7</accession>
<dbReference type="SUPFAM" id="SSF69917">
    <property type="entry name" value="OMPT-like"/>
    <property type="match status" value="1"/>
</dbReference>
<proteinExistence type="predicted"/>
<dbReference type="EMBL" id="NXLT01000006">
    <property type="protein sequence ID" value="RDU66443.1"/>
    <property type="molecule type" value="Genomic_DNA"/>
</dbReference>
<dbReference type="GO" id="GO:0004190">
    <property type="term" value="F:aspartic-type endopeptidase activity"/>
    <property type="evidence" value="ECO:0007669"/>
    <property type="project" value="InterPro"/>
</dbReference>
<sequence length="227" mass="25609">MDIGGTLNGIGINASYSNQEVIQLFTGEYLSGNLAYNGAECNMITGLCTPIKANSKDWYALGEYYVKPIIGKDVDFISTLDIGVGYRFLQNKIDSTYAYTRKQSYLYLLFGGSIEYKLSNFFKVYGSAHYRYLIRGFNTSFMKELGYDNNLNFTQKEGQGVKFLLGLKLDLESYNLNNYLFVAIYFDWWTLDGSDIKTLYAQSGGIATFYEPKNNTQAIGLMIGTGF</sequence>
<evidence type="ECO:0000313" key="2">
    <source>
        <dbReference type="Proteomes" id="UP000256514"/>
    </source>
</evidence>
<dbReference type="Proteomes" id="UP000256514">
    <property type="component" value="Unassembled WGS sequence"/>
</dbReference>
<evidence type="ECO:0000313" key="1">
    <source>
        <dbReference type="EMBL" id="RDU66443.1"/>
    </source>
</evidence>
<reference evidence="1 2" key="1">
    <citation type="submission" date="2018-04" db="EMBL/GenBank/DDBJ databases">
        <title>Novel Campyloabacter and Helicobacter Species and Strains.</title>
        <authorList>
            <person name="Mannion A.J."/>
            <person name="Shen Z."/>
            <person name="Fox J.G."/>
        </authorList>
    </citation>
    <scope>NUCLEOTIDE SEQUENCE [LARGE SCALE GENOMIC DNA]</scope>
    <source>
        <strain evidence="1 2">MIT 12-6600</strain>
    </source>
</reference>
<dbReference type="OrthoDB" id="5329395at2"/>
<evidence type="ECO:0008006" key="3">
    <source>
        <dbReference type="Google" id="ProtNLM"/>
    </source>
</evidence>
<gene>
    <name evidence="1" type="ORF">CQA54_07015</name>
</gene>
<dbReference type="InterPro" id="IPR020080">
    <property type="entry name" value="OM_adhesin/peptidase_omptin"/>
</dbReference>
<organism evidence="1 2">
    <name type="scientific">Helicobacter equorum</name>
    <dbReference type="NCBI Taxonomy" id="361872"/>
    <lineage>
        <taxon>Bacteria</taxon>
        <taxon>Pseudomonadati</taxon>
        <taxon>Campylobacterota</taxon>
        <taxon>Epsilonproteobacteria</taxon>
        <taxon>Campylobacterales</taxon>
        <taxon>Helicobacteraceae</taxon>
        <taxon>Helicobacter</taxon>
    </lineage>
</organism>
<name>A0A3D8IMW7_9HELI</name>
<dbReference type="RefSeq" id="WP_115571397.1">
    <property type="nucleotide sequence ID" value="NZ_NXLT01000006.1"/>
</dbReference>
<dbReference type="AlphaFoldDB" id="A0A3D8IMW7"/>
<comment type="caution">
    <text evidence="1">The sequence shown here is derived from an EMBL/GenBank/DDBJ whole genome shotgun (WGS) entry which is preliminary data.</text>
</comment>
<keyword evidence="2" id="KW-1185">Reference proteome</keyword>
<protein>
    <recommendedName>
        <fullName evidence="3">DUF3575 domain-containing protein</fullName>
    </recommendedName>
</protein>